<dbReference type="RefSeq" id="WP_057633039.1">
    <property type="nucleotide sequence ID" value="NZ_LDJI01000013.1"/>
</dbReference>
<dbReference type="InterPro" id="IPR040079">
    <property type="entry name" value="Glutathione_S-Trfase"/>
</dbReference>
<dbReference type="PATRIC" id="fig|405444.3.peg.484"/>
<dbReference type="InterPro" id="IPR036282">
    <property type="entry name" value="Glutathione-S-Trfase_C_sf"/>
</dbReference>
<protein>
    <submittedName>
        <fullName evidence="2">Glutathione S-transferase</fullName>
    </submittedName>
</protein>
<feature type="domain" description="GST N-terminal" evidence="1">
    <location>
        <begin position="4"/>
        <end position="84"/>
    </location>
</feature>
<gene>
    <name evidence="2" type="ORF">ABB26_07370</name>
</gene>
<proteinExistence type="predicted"/>
<dbReference type="AlphaFoldDB" id="A0A0R0C5M0"/>
<name>A0A0R0C5M0_9GAMM</name>
<dbReference type="GO" id="GO:0016034">
    <property type="term" value="F:maleylacetoacetate isomerase activity"/>
    <property type="evidence" value="ECO:0007669"/>
    <property type="project" value="TreeGrafter"/>
</dbReference>
<dbReference type="GO" id="GO:0004364">
    <property type="term" value="F:glutathione transferase activity"/>
    <property type="evidence" value="ECO:0007669"/>
    <property type="project" value="TreeGrafter"/>
</dbReference>
<dbReference type="SUPFAM" id="SSF47616">
    <property type="entry name" value="GST C-terminal domain-like"/>
    <property type="match status" value="1"/>
</dbReference>
<keyword evidence="3" id="KW-1185">Reference proteome</keyword>
<dbReference type="SUPFAM" id="SSF52833">
    <property type="entry name" value="Thioredoxin-like"/>
    <property type="match status" value="1"/>
</dbReference>
<dbReference type="PANTHER" id="PTHR42673">
    <property type="entry name" value="MALEYLACETOACETATE ISOMERASE"/>
    <property type="match status" value="1"/>
</dbReference>
<organism evidence="2 3">
    <name type="scientific">Stenotrophomonas humi</name>
    <dbReference type="NCBI Taxonomy" id="405444"/>
    <lineage>
        <taxon>Bacteria</taxon>
        <taxon>Pseudomonadati</taxon>
        <taxon>Pseudomonadota</taxon>
        <taxon>Gammaproteobacteria</taxon>
        <taxon>Lysobacterales</taxon>
        <taxon>Lysobacteraceae</taxon>
        <taxon>Stenotrophomonas</taxon>
    </lineage>
</organism>
<dbReference type="EMBL" id="LDJI01000013">
    <property type="protein sequence ID" value="KRG64438.1"/>
    <property type="molecule type" value="Genomic_DNA"/>
</dbReference>
<dbReference type="STRING" id="405444.ABB26_07370"/>
<dbReference type="Proteomes" id="UP000050864">
    <property type="component" value="Unassembled WGS sequence"/>
</dbReference>
<dbReference type="Gene3D" id="1.20.1050.10">
    <property type="match status" value="1"/>
</dbReference>
<evidence type="ECO:0000313" key="3">
    <source>
        <dbReference type="Proteomes" id="UP000050864"/>
    </source>
</evidence>
<evidence type="ECO:0000313" key="2">
    <source>
        <dbReference type="EMBL" id="KRG64438.1"/>
    </source>
</evidence>
<dbReference type="Pfam" id="PF13409">
    <property type="entry name" value="GST_N_2"/>
    <property type="match status" value="1"/>
</dbReference>
<comment type="caution">
    <text evidence="2">The sequence shown here is derived from an EMBL/GenBank/DDBJ whole genome shotgun (WGS) entry which is preliminary data.</text>
</comment>
<reference evidence="2 3" key="1">
    <citation type="submission" date="2015-05" db="EMBL/GenBank/DDBJ databases">
        <title>Genome sequencing and analysis of members of genus Stenotrophomonas.</title>
        <authorList>
            <person name="Patil P.P."/>
            <person name="Midha S."/>
            <person name="Patil P.B."/>
        </authorList>
    </citation>
    <scope>NUCLEOTIDE SEQUENCE [LARGE SCALE GENOMIC DNA]</scope>
    <source>
        <strain evidence="2 3">DSM 18929</strain>
    </source>
</reference>
<dbReference type="CDD" id="cd03194">
    <property type="entry name" value="GST_C_3"/>
    <property type="match status" value="1"/>
</dbReference>
<dbReference type="PROSITE" id="PS50404">
    <property type="entry name" value="GST_NTER"/>
    <property type="match status" value="1"/>
</dbReference>
<dbReference type="GO" id="GO:0006559">
    <property type="term" value="P:L-phenylalanine catabolic process"/>
    <property type="evidence" value="ECO:0007669"/>
    <property type="project" value="TreeGrafter"/>
</dbReference>
<keyword evidence="2" id="KW-0808">Transferase</keyword>
<accession>A0A0R0C5M0</accession>
<dbReference type="InterPro" id="IPR004045">
    <property type="entry name" value="Glutathione_S-Trfase_N"/>
</dbReference>
<dbReference type="InterPro" id="IPR036249">
    <property type="entry name" value="Thioredoxin-like_sf"/>
</dbReference>
<evidence type="ECO:0000259" key="1">
    <source>
        <dbReference type="PROSITE" id="PS50404"/>
    </source>
</evidence>
<sequence>MNRPVLVIGNKNYSSWSLRPWLLLRHFGVDFDEVRLALDTPEFVAEIGRHSPSGKVPALRDGEVHVWDSLAICEYANERWLGGRGWPQDLRQRAQARAAAAEMHSGFVALRSQLPMNSRRTPDAYHWDAAAQRDIDRVQTLWRDLRRSEGSGGEFLFGDFGIVDAMFAPVAVRFDGYGVALQGEAGDYQRALLELPAMREWRQAGAQETEHVAATDGLIRPF</sequence>
<dbReference type="SFLD" id="SFLDS00019">
    <property type="entry name" value="Glutathione_Transferase_(cytos"/>
    <property type="match status" value="1"/>
</dbReference>
<dbReference type="OrthoDB" id="9799538at2"/>
<dbReference type="CDD" id="cd03043">
    <property type="entry name" value="GST_N_1"/>
    <property type="match status" value="1"/>
</dbReference>
<dbReference type="Gene3D" id="3.40.30.10">
    <property type="entry name" value="Glutaredoxin"/>
    <property type="match status" value="1"/>
</dbReference>
<dbReference type="GO" id="GO:0006749">
    <property type="term" value="P:glutathione metabolic process"/>
    <property type="evidence" value="ECO:0007669"/>
    <property type="project" value="TreeGrafter"/>
</dbReference>
<dbReference type="PANTHER" id="PTHR42673:SF4">
    <property type="entry name" value="MALEYLACETOACETATE ISOMERASE"/>
    <property type="match status" value="1"/>
</dbReference>